<protein>
    <recommendedName>
        <fullName evidence="7">Secretion system C-terminal sorting domain-containing protein</fullName>
    </recommendedName>
</protein>
<evidence type="ECO:0000256" key="2">
    <source>
        <dbReference type="SAM" id="SignalP"/>
    </source>
</evidence>
<reference evidence="5 6" key="1">
    <citation type="submission" date="2016-07" db="EMBL/GenBank/DDBJ databases">
        <title>Genomic analysis of zinc-resistant bacterium Mucilaginibacter pedocola TBZ30.</title>
        <authorList>
            <person name="Huang J."/>
            <person name="Tang J."/>
        </authorList>
    </citation>
    <scope>NUCLEOTIDE SEQUENCE [LARGE SCALE GENOMIC DNA]</scope>
    <source>
        <strain evidence="5 6">TBZ30</strain>
    </source>
</reference>
<evidence type="ECO:0008006" key="7">
    <source>
        <dbReference type="Google" id="ProtNLM"/>
    </source>
</evidence>
<feature type="domain" description="MBG" evidence="4">
    <location>
        <begin position="5110"/>
        <end position="5184"/>
    </location>
</feature>
<dbReference type="InterPro" id="IPR013229">
    <property type="entry name" value="PEGA"/>
</dbReference>
<dbReference type="InterPro" id="IPR038081">
    <property type="entry name" value="CalX-like_sf"/>
</dbReference>
<feature type="domain" description="MBG" evidence="4">
    <location>
        <begin position="4867"/>
        <end position="4941"/>
    </location>
</feature>
<dbReference type="RefSeq" id="WP_078350608.1">
    <property type="nucleotide sequence ID" value="NZ_MBTF01000036.1"/>
</dbReference>
<feature type="domain" description="MBG" evidence="4">
    <location>
        <begin position="4624"/>
        <end position="4699"/>
    </location>
</feature>
<dbReference type="InterPro" id="IPR013784">
    <property type="entry name" value="Carb-bd-like_fold"/>
</dbReference>
<feature type="domain" description="MBG" evidence="4">
    <location>
        <begin position="4786"/>
        <end position="4861"/>
    </location>
</feature>
<dbReference type="InterPro" id="IPR013783">
    <property type="entry name" value="Ig-like_fold"/>
</dbReference>
<dbReference type="InterPro" id="IPR041286">
    <property type="entry name" value="MBG_2"/>
</dbReference>
<feature type="domain" description="MBG" evidence="4">
    <location>
        <begin position="5191"/>
        <end position="5266"/>
    </location>
</feature>
<evidence type="ECO:0000256" key="1">
    <source>
        <dbReference type="ARBA" id="ARBA00022729"/>
    </source>
</evidence>
<evidence type="ECO:0000259" key="3">
    <source>
        <dbReference type="Pfam" id="PF08308"/>
    </source>
</evidence>
<feature type="chain" id="PRO_5012413623" description="Secretion system C-terminal sorting domain-containing protein" evidence="2">
    <location>
        <begin position="25"/>
        <end position="5469"/>
    </location>
</feature>
<feature type="domain" description="MBG" evidence="4">
    <location>
        <begin position="5272"/>
        <end position="5347"/>
    </location>
</feature>
<organism evidence="5 6">
    <name type="scientific">Mucilaginibacter pedocola</name>
    <dbReference type="NCBI Taxonomy" id="1792845"/>
    <lineage>
        <taxon>Bacteria</taxon>
        <taxon>Pseudomonadati</taxon>
        <taxon>Bacteroidota</taxon>
        <taxon>Sphingobacteriia</taxon>
        <taxon>Sphingobacteriales</taxon>
        <taxon>Sphingobacteriaceae</taxon>
        <taxon>Mucilaginibacter</taxon>
    </lineage>
</organism>
<evidence type="ECO:0000259" key="4">
    <source>
        <dbReference type="Pfam" id="PF18676"/>
    </source>
</evidence>
<dbReference type="Gene3D" id="2.60.40.10">
    <property type="entry name" value="Immunoglobulins"/>
    <property type="match status" value="2"/>
</dbReference>
<sequence>MALSRIKLFASIVLMLAFATNLRAQTHVSGEQSGTWTKAASPYILDGSINIPAGATLTIAAGVEVQSYNYYDQITVDGVLIANGTATDSIRFKGFETNAASGYTHGGRIVFQSTGTTMSALQYVAMDKWGDTYYYGDRGAIVINTSSATISNSRISNSEGSAIMLGANLSNKVTIASAKITGSGANGITIGQSTAALVSGISFSNNAKDIQAYPSSVGGLSGLTGAKIYLSNESLGKSSTIPKPGTGSVYVLESGFTIPSAITLTIAAGVEIQSYFYSDQITVDGVLIAKGTATDSIRFKGFESNAASGYTHGGRIVFQSAGATMSAMQYVAMDRWGDTYYYGDRGAIVINTSSATISNSRISGSEGSAIMVAANLSNKVSISASKITGNGGNGITIAQSTSALVSTIAFAGNGRDIQAYPSSVGGLSSLTGAQIYLSNESIGKSSTIPKPGTGSVYVLEGGFTIPSGITLTIAAGTEVQSKSVYDNITVDGVLIAKGTVADSIRFTGFETNAANGYTHGGRIVFQSTGATSSALQYVAMDRWGDTYYYGDRGAIAINSSKVSISNTNIRNSEGSGIKIAQSFSPSLSSLAFANNSRDIQAFPSGVSGLSSLTNTAIYLTSESLGKSATMAKPGTGSYYMLDGGFTIPDGITLTIAAGTEIRSQSVYDNITVDGALIAKGTAADSIRFIGIETNAASGYTHGGRIVFQSAGTVTSALQYVAMDRMGDTYYYGDRGAIAVNSSKVSISNSSVRNSEGTAIKIGQSFSPVISSIKFSNNIIDVTAYPSSVGGFASLTNTAIGLGYESMSTSATIPKPGTGSRYVLDGGFNIPDGVTLTIAPGVEIQSKNYTDRITVDGALIAKGTITDSIRFKGFANPNNANLSHGGQLLFQSNGTIRSSLDYVAIDRMGETSYYGDRGAVNINTSTISISNSSVRNSKGIGINISSGNPSVANVVFSGNERAVVMDVNNASSISNLKNASVYLINSSVEGTKFLPYPGLGSYYVLQGGLSIPEDAKLTIQPKVEIQSKNYYDLIDVYGKLTAVGTQADSIRFIGFASSGHNNGGVMYFRSGSDSSQLRYVVMDRWGDVSNGSSGPGVAMRLNSTIKLSNSVVRNSYSQDIDANPNNVGNISDMSNASIYLNYGSIEGAKIFPYPGPGSKYILQGGLSIPEDAKLTVQPKTEIQSKNYSDLIDVYGQLTAVGTQADSIRFIGFANSGHNNGGVMYFRPGSDSSQLRYVVMDRWGDVSNGSSGPGVAMRLNSTIKLSNSVVRNSYSQDIDANPNNVGNISDMSNASIYLNYGSIEGAKIFPYPGPGSKYILQGGISIPEDAKLTIQPKTEIQSKNYNDLIDVYGTLNAIGNEADSIRFTGFANSGHNNGGVMYLRAGSKNSQLKYIVMDGWGDVSNGYSGPGISMQIASNITLSNSTVRNSYYGAIQNSASPKITETSLYGNKVGFYNTAGKPTLLNSKIYSNSEYGVNNTGADTVDARSSYWGDPSGPLHTTLNPQGKGNKVSNKVLFIPWVQQTTQVDQTVNLAAIPTQFVGDTLRLNATATSALPVTYSIVTVPASGVAALAAGNLLLALDTGKVTLTAKQAGSAGFKPAQAQQTFNVTRRAQTITFAALPSKKEGDAPFKLVATSSSGLKVAFAVTSGPATIKNDTLRITAPGNVVITASQAGNKFYNAAAAVQQSFTVVPKLPDLAVKNVLANKVTIITNDSVTVSWTVANDGSLASNGDWAERIYMQGIAGENRTFLKQVGYSGASLAIAKTVARSTKIGVPTQLNIGDKGVFVVELVPGATVQEEGNGANNTGVQATSFNVRKMLNLALSAGEVTEGSSISGVVSRTGSLSAALSVRLSVVNTAKFTIPATVTIPAGQAGASFTIAAPNNNLVEGPIADSLTAAATSFFGTKSGITMLDNDVAALSITSLPSAITEGGSVTFRVNTNLAPKSPLTVYLTSGNQKRFPVPASVIIPTGALYVDVPVTVAQNTTPEIAVEATVSAGAAEREPAIAKITVNDDDIPNLELIVQSGIVSEGAGAYATQATLRRTGTGSSNAFTVNLSASVANALLLPATVSLAAGENEKTFDIGVVDNSIVDGQRTVVINASLYIASCGCSAPPTSSGSVSASMVISDNDGPALTTYVAQQTFAEGVANAGYVRFSRNTPTNSALTLTLTSSDTKEVTLPATAVIPAGQTYVDVPITTKDDGLADGSKKVYLKATAAGFATGVIWVMVTDINKPDLQVAAAKLANATVNAGALINYQLTIKNTGSATAPSGVLVRAYLSQDDAIDAGDVVLAESVTKDGIPAGQTREVLNAVAAPAATGNYKVLFWVNPNDSPAELLSTNNISQALPINIISAYTATAQVAPTYVLQGSTIAVTGTAVTGTAAVANKPVEVYIITNGLRRTIAATTNEAGKFTAQFSPLATEAGHYTVGASFPGLEAAAEQDAFDIVGVKLNGGETPQILVTQKDTLKGTLKVQNLSGRALGNFTLANVKLPAGAYVKFEKLASLPANATVDIKYSIYGATVTNGDLFELATLRAASNEGTIQNFDLYYYCRAANANLVADVDKIDVTASSVKGERQVEIKLTNKGLAASGPVTVALPQAAWLSSVTPKNLPSLAPGDTTTVVLKFLAAAEVPFDYPINGNLKVSAQNAAALSVPFTFKKVSSATGTVKLTATDQFTFYSQGGPNVKNAHVQIKNYFTGQVYADGYTDSTGIYTIAGIPEGKHSITVEKEKHKPYSGTVTINPGSTVAVSAFLDYQAITFDWKVTPTAIQDNYTVTLETKFETEVPKPVVIIDMPKVMPKLTGAQTFAFNVTLTNYGLITAEKVSLSLPDNDPEYEFVMNYVPTDLAARQSIQVPVLMRLRTTPAVAGGIGGFSFGRIAEYFDIETAKKFAQQGECHPITLTAYTYKCNFETGLWEKVTFPFEYENRNCYEQGSALNPDGTLNLSKTGLYGLIYTWAAAGGAGNVTLPRAICLTCGGLNPADPEHPYEIPAFLTEKKGCNTCLTSIAGAVVSCIPVKEAYDKYKLAADLFLCGLGKFFEHSKAREYFDCLRDAAGDHMMNRIIPWFGCLRNTLTAINTCGRGVFQNPNARGVASLSLPVDSGPDAALAEIAANLGAVESTFDMLIKANTEYYGELAMNEAWQHQTGLFKQYIDSRTTIPASAQNSIISAFAGYDVQPAAINAFFTRWNTSITALNENVLAPNTKYPNIINWTKINSYADTLVDQHNYAISKGYESIADMHSKSYQDLDQIINTGKESVCASVSVQFKQQAALTREAFEGNLRISNGHPTEAMKQLSVDISITDENGIPSNGLFQIEQKSLDNLSDVSGNGQISAQATGGVNYLFIPTLAAAPTAPKIYFFGGSVTYFDPYAQAVVTLPLSSVPITVNPGPNLALHYFMNRNILGDDPLTAAIEPSVPGELVVMVQNQGYGAAVNMSISSAQPKIVDNEKGLAIEFKLTGSNFQGQPQKLGVENISFGPIPAMQSRVGQWYFTSSLLGKFVSYDANVVHDDSYGNPNLSLINSVKLHELTKSIKLYGNDDDGINDFLVNDIFDVNSVPDIIYFSQGNRTAKVNPAKSGSFSAPVAAPTFKNVLTVAAVDTGYNYIKLPDPGNNLYDLQSVIRSDGQVIPLDNAWLTFVTLPLNQKPVYENNFHFVDRFTALTPVTYNVVWKPKNLNVPKVDSIYNVPQQLTATAVKTLKVVFNKRIDPATFDYTDLSLTLQGGSNLINSSALVTQVDSSSFNIDISALTTGNGFYTFTVQAAGIADMYGTKGLVGKQASWNQYPTTPAVQAFQGIPDNRLAASYNTMQVLFNLPVTGVTPARFIIKKGGVVQSGSVVIDSVRADGKLFYLSGLGSILIQSGDYDFIVDLPNIKSADNKPGLAQQSVTLTVDKTGPQVLTLEKSNEEGFESQQVTYVNFKFNEPVAGFNTSALKLTRNGTTIPLAIGQLSSTDGQAWRLGNLGIATLVDGSYVLTINQALAKDAVGNAGTGTKQLTWSVSHTPLVAISQLVVTPDKGYSSTDGITSGLAINVALKLSAVASKLTIAQQDASGQQALATFTNMAAGDVSVPVTLAKGGDMKLVITATDKNGLSATAEKALFVDDIPLTAKWNFADNQTLFTQVDAMAVNFSDKLLNATSIPGALQLTRNGVVVPSSSLTIQPQSETLYNIIGLAALSSLPGNYKLSLNMASLNKYSSGIAGTTAAVVSWAVSDNNRAPVANAGTDITATTAGQVKLNGSASADPDSDALTYSWTAPAGITLSDPSAASPTFTLANNNQKDTLSFLLVVSDGKLSTTDVVTVYVNMTTAPLVFNTLAAKTYGDADFSAGATSGNGAVTYSLSSAGVVSISSAGLIRIITAGTVNITATDGKTSITRALVVSKAPVVVTVDSQSKEYGDANPAFTVSYTGLKNNNTDAVFATKPTVSTSATTASPAGSYALTASGASSTRYTFTYVAGTLTVTKATLQITAGSVNKAYGSANPALTVTYTGFKNGETATALTTQPKVSTTAVTASPVGTYPVTVSGAASANYAISYVAGTLTVRPATLTITAASPARVYGDANPALTVTYTGFKNSETAASLTKQPTVSTTATIASPAGTYPVTASGAVSANYTISYVAGTLTVTPAALTITAVNKSKVYGTANPALTLTYAGFKNSETATALSTQPAVSTTSVTASPVGTYPITVSGAASANYTISYVSGTLTVTPADLLISANDFTRSYGSANPALTLAYSGFVNGDNAANLTTQAKASTTATTTSPAGGYAITVTGAASPNYAISYTDGLLTVSKAALKITAVSPSRVYGAANPALTVAYTGFKNGESASALSTLPTISTTAKTTSPVGTYPVTAKGASANNYTISYVAGTLTVTPASLTITAADVAKTYGAANPPLAAIYSGFVNGETESALATQPALSTTAVTASPAGNYPVTVSGAASSNYTISYVNGTLRVGAAPLLIEANDLSKTYGSANPALTLSYTGFVNGETQTVFTKQPMVTTTATTTSPAGAYPITVSGATAANYAISYAPGLLTVNKAALKITAANQTKVYGEVNPALTFTYTGFKNSETATVLTTQPIISTTATTTSAVGNYPITVKGASSANYTISYVAGTLTVNPAALTVTAPNLNKTYGSANPALTVTYSGFKNGETAAVLTTQPVVTTTATTASAVGTYPVTVAGAASPNYTISYVAGTLKINPADLLVEVADATRAYGSANPAFTLTYTGFVNGESATTLTTQAKASTTATATSPAGGYAITVSGAASPNYSISYTNGLLTVSKAALKITAASLSKVYGAANPTLTATYTGFKNGEGTSVLSTQPTLSTTATASSPVGTYPITAKGASANNYTISYVAGTLTVTQPASANIAAVNKPDAIMKVETNDAEPVVNRALSPNGDGINDVFTIENIGNFADNKLVIIDKGGNKVFEASRYDNQNNAFDGHANVGGRNAMLAAGTYFYVLEYKQGNEMKRKAGYLILKY</sequence>
<dbReference type="STRING" id="1792845.BC343_14475"/>
<dbReference type="Pfam" id="PF08308">
    <property type="entry name" value="PEGA"/>
    <property type="match status" value="1"/>
</dbReference>
<dbReference type="Proteomes" id="UP000189739">
    <property type="component" value="Unassembled WGS sequence"/>
</dbReference>
<accession>A0A1S9P8M6</accession>
<comment type="caution">
    <text evidence="5">The sequence shown here is derived from an EMBL/GenBank/DDBJ whole genome shotgun (WGS) entry which is preliminary data.</text>
</comment>
<gene>
    <name evidence="5" type="ORF">BC343_14475</name>
</gene>
<dbReference type="Pfam" id="PF18676">
    <property type="entry name" value="MBG_2"/>
    <property type="match status" value="12"/>
</dbReference>
<keyword evidence="1 2" id="KW-0732">Signal</keyword>
<dbReference type="SMART" id="SM00710">
    <property type="entry name" value="PbH1"/>
    <property type="match status" value="13"/>
</dbReference>
<dbReference type="Pfam" id="PF22352">
    <property type="entry name" value="K319L-like_PKD"/>
    <property type="match status" value="1"/>
</dbReference>
<dbReference type="GO" id="GO:0030246">
    <property type="term" value="F:carbohydrate binding"/>
    <property type="evidence" value="ECO:0007669"/>
    <property type="project" value="InterPro"/>
</dbReference>
<evidence type="ECO:0000313" key="5">
    <source>
        <dbReference type="EMBL" id="OOQ57316.1"/>
    </source>
</evidence>
<name>A0A1S9P8M6_9SPHI</name>
<dbReference type="InterPro" id="IPR006626">
    <property type="entry name" value="PbH1"/>
</dbReference>
<keyword evidence="6" id="KW-1185">Reference proteome</keyword>
<dbReference type="SUPFAM" id="SSF141072">
    <property type="entry name" value="CalX-like"/>
    <property type="match status" value="1"/>
</dbReference>
<dbReference type="OrthoDB" id="355609at2"/>
<dbReference type="InterPro" id="IPR011050">
    <property type="entry name" value="Pectin_lyase_fold/virulence"/>
</dbReference>
<feature type="domain" description="MBG" evidence="4">
    <location>
        <begin position="4543"/>
        <end position="4618"/>
    </location>
</feature>
<dbReference type="EMBL" id="MBTF01000036">
    <property type="protein sequence ID" value="OOQ57316.1"/>
    <property type="molecule type" value="Genomic_DNA"/>
</dbReference>
<evidence type="ECO:0000313" key="6">
    <source>
        <dbReference type="Proteomes" id="UP000189739"/>
    </source>
</evidence>
<feature type="signal peptide" evidence="2">
    <location>
        <begin position="1"/>
        <end position="24"/>
    </location>
</feature>
<dbReference type="Pfam" id="PF13585">
    <property type="entry name" value="CHU_C"/>
    <property type="match status" value="1"/>
</dbReference>
<feature type="domain" description="MBG" evidence="4">
    <location>
        <begin position="4382"/>
        <end position="4456"/>
    </location>
</feature>
<dbReference type="InterPro" id="IPR014755">
    <property type="entry name" value="Cu-Rt/internalin_Ig-like"/>
</dbReference>
<feature type="domain" description="MBG" evidence="4">
    <location>
        <begin position="4462"/>
        <end position="4537"/>
    </location>
</feature>
<dbReference type="Gene3D" id="3.30.160.710">
    <property type="match status" value="12"/>
</dbReference>
<feature type="domain" description="MBG" evidence="4">
    <location>
        <begin position="4948"/>
        <end position="5023"/>
    </location>
</feature>
<dbReference type="Gene3D" id="2.60.40.1220">
    <property type="match status" value="1"/>
</dbReference>
<dbReference type="SUPFAM" id="SSF49452">
    <property type="entry name" value="Starch-binding domain-like"/>
    <property type="match status" value="1"/>
</dbReference>
<feature type="domain" description="MBG" evidence="4">
    <location>
        <begin position="4705"/>
        <end position="4780"/>
    </location>
</feature>
<proteinExistence type="predicted"/>
<dbReference type="SUPFAM" id="SSF51126">
    <property type="entry name" value="Pectin lyase-like"/>
    <property type="match status" value="3"/>
</dbReference>
<feature type="domain" description="PEGA" evidence="3">
    <location>
        <begin position="2713"/>
        <end position="2751"/>
    </location>
</feature>
<feature type="domain" description="MBG" evidence="4">
    <location>
        <begin position="5029"/>
        <end position="5104"/>
    </location>
</feature>